<accession>A0A7R8Z8H7</accession>
<evidence type="ECO:0000313" key="3">
    <source>
        <dbReference type="EMBL" id="CAD7200434.1"/>
    </source>
</evidence>
<organism evidence="3">
    <name type="scientific">Timema douglasi</name>
    <name type="common">Walking stick</name>
    <dbReference type="NCBI Taxonomy" id="61478"/>
    <lineage>
        <taxon>Eukaryota</taxon>
        <taxon>Metazoa</taxon>
        <taxon>Ecdysozoa</taxon>
        <taxon>Arthropoda</taxon>
        <taxon>Hexapoda</taxon>
        <taxon>Insecta</taxon>
        <taxon>Pterygota</taxon>
        <taxon>Neoptera</taxon>
        <taxon>Polyneoptera</taxon>
        <taxon>Phasmatodea</taxon>
        <taxon>Timematodea</taxon>
        <taxon>Timematoidea</taxon>
        <taxon>Timematidae</taxon>
        <taxon>Timema</taxon>
    </lineage>
</organism>
<dbReference type="EMBL" id="OA567492">
    <property type="protein sequence ID" value="CAD7200434.1"/>
    <property type="molecule type" value="Genomic_DNA"/>
</dbReference>
<feature type="region of interest" description="Disordered" evidence="1">
    <location>
        <begin position="1"/>
        <end position="23"/>
    </location>
</feature>
<protein>
    <recommendedName>
        <fullName evidence="2">Integrator complex subunit 1 RPB2-binding domain-containing protein</fullName>
    </recommendedName>
</protein>
<dbReference type="AlphaFoldDB" id="A0A7R8Z8H7"/>
<dbReference type="InterPro" id="IPR038902">
    <property type="entry name" value="INTS1"/>
</dbReference>
<gene>
    <name evidence="3" type="ORF">TDIB3V08_LOCUS6653</name>
</gene>
<dbReference type="PANTHER" id="PTHR21224">
    <property type="entry name" value="INTEGRATOR COMPLEX SUBUNIT 1"/>
    <property type="match status" value="1"/>
</dbReference>
<feature type="domain" description="Integrator complex subunit 1 RPB2-binding" evidence="2">
    <location>
        <begin position="297"/>
        <end position="334"/>
    </location>
</feature>
<dbReference type="Pfam" id="PF12432">
    <property type="entry name" value="INTS1_RP2B-bd"/>
    <property type="match status" value="2"/>
</dbReference>
<proteinExistence type="predicted"/>
<evidence type="ECO:0000259" key="2">
    <source>
        <dbReference type="Pfam" id="PF12432"/>
    </source>
</evidence>
<dbReference type="InterPro" id="IPR022145">
    <property type="entry name" value="INTS1_RPB2-bd"/>
</dbReference>
<dbReference type="GO" id="GO:0032039">
    <property type="term" value="C:integrator complex"/>
    <property type="evidence" value="ECO:0007669"/>
    <property type="project" value="InterPro"/>
</dbReference>
<name>A0A7R8Z8H7_TIMDO</name>
<feature type="domain" description="Integrator complex subunit 1 RPB2-binding" evidence="2">
    <location>
        <begin position="335"/>
        <end position="413"/>
    </location>
</feature>
<dbReference type="GO" id="GO:0034474">
    <property type="term" value="P:U2 snRNA 3'-end processing"/>
    <property type="evidence" value="ECO:0007669"/>
    <property type="project" value="InterPro"/>
</dbReference>
<evidence type="ECO:0000256" key="1">
    <source>
        <dbReference type="SAM" id="MobiDB-lite"/>
    </source>
</evidence>
<dbReference type="PANTHER" id="PTHR21224:SF1">
    <property type="entry name" value="INTEGRATOR COMPLEX SUBUNIT 1"/>
    <property type="match status" value="1"/>
</dbReference>
<sequence>MERGKTVQGRGGKTKTPQYPTDLYVLGPKSSRIDVVEPKRSAVVHGKAGASHALGSSERKRETVALPPIIPPKKAKVVGTSLLGHVGSAVGSSGGIESWEMVALQCEPADLVPSVKDAFDLDDIDRVVGLLCGAVRVLRLQRGKPDSILYLGLTYLCRVLPSLYSKEYVSQALCSLLRRDISHNFKSKGNPLVAVLAANLLLRGFQEKNTWPDGFIKLYVEDSLGERVWVDHEECSGFVNNILTAINSRTPPRSMLQPEMVGLSACPSPSTATPDDENQAPGDLGLPADIAFKSDDVVEQIVMEAVREQLNRRQPAESITRNFLRLLSTASGLAEKDVEVISHLVKIRLKTKALINLYLSCIRELISSHPDNLATLLKHTIYNELSNARNPNNMAMLSAMFQSAPDTAASLLADIFLELLMNREDYLRPLRILVREIVRVLRHDVNLSVLCRGLMEKKDNTPPFRDFEFKLSDLRSLTLQERMFVSVVDLVTLCIFLAISPQVREASSLLARGDKREITSLHNFQMQVSMIQREAVWWLHETVPRIYRPTAPEFVHALHKVLFMEHLEQYYNKDGWPQESDRVVMHRLASEVPLLQNTLIRILVIGLSKDHPLPPPDTLELVDQLLKRAANLSSEGFPMIQAEKLEIIDLLFNLSTYHHPENIDLPQGLVSYQPLKWTSLRYLLYNNTEL</sequence>
<reference evidence="3" key="1">
    <citation type="submission" date="2020-11" db="EMBL/GenBank/DDBJ databases">
        <authorList>
            <person name="Tran Van P."/>
        </authorList>
    </citation>
    <scope>NUCLEOTIDE SEQUENCE</scope>
</reference>